<feature type="signal peptide" evidence="1">
    <location>
        <begin position="1"/>
        <end position="29"/>
    </location>
</feature>
<organism evidence="2 3">
    <name type="scientific">Podospora australis</name>
    <dbReference type="NCBI Taxonomy" id="1536484"/>
    <lineage>
        <taxon>Eukaryota</taxon>
        <taxon>Fungi</taxon>
        <taxon>Dikarya</taxon>
        <taxon>Ascomycota</taxon>
        <taxon>Pezizomycotina</taxon>
        <taxon>Sordariomycetes</taxon>
        <taxon>Sordariomycetidae</taxon>
        <taxon>Sordariales</taxon>
        <taxon>Podosporaceae</taxon>
        <taxon>Podospora</taxon>
    </lineage>
</organism>
<evidence type="ECO:0000256" key="1">
    <source>
        <dbReference type="SAM" id="SignalP"/>
    </source>
</evidence>
<sequence>MFVRTILTARLCPFARLSVLEFFVPLCLARIRRNSQQHLRESVRCCGSRHTGFSRASQSPSMSQPKVKKLLTETVYRQGVTVCISGQIFVQRNPLKRVLGLGGPLVNVTKWCLGQTGIRLSGECMYYPLEKGQHRGPRRYEPGVSCFFGGSGRTTPQPHALAALAQRRLMMNRISGII</sequence>
<dbReference type="EMBL" id="MU864382">
    <property type="protein sequence ID" value="KAK4188915.1"/>
    <property type="molecule type" value="Genomic_DNA"/>
</dbReference>
<dbReference type="Proteomes" id="UP001302126">
    <property type="component" value="Unassembled WGS sequence"/>
</dbReference>
<keyword evidence="1" id="KW-0732">Signal</keyword>
<evidence type="ECO:0000313" key="3">
    <source>
        <dbReference type="Proteomes" id="UP001302126"/>
    </source>
</evidence>
<name>A0AAN6WX42_9PEZI</name>
<gene>
    <name evidence="2" type="ORF">QBC35DRAFT_180455</name>
</gene>
<keyword evidence="3" id="KW-1185">Reference proteome</keyword>
<reference evidence="2" key="2">
    <citation type="submission" date="2023-05" db="EMBL/GenBank/DDBJ databases">
        <authorList>
            <consortium name="Lawrence Berkeley National Laboratory"/>
            <person name="Steindorff A."/>
            <person name="Hensen N."/>
            <person name="Bonometti L."/>
            <person name="Westerberg I."/>
            <person name="Brannstrom I.O."/>
            <person name="Guillou S."/>
            <person name="Cros-Aarteil S."/>
            <person name="Calhoun S."/>
            <person name="Haridas S."/>
            <person name="Kuo A."/>
            <person name="Mondo S."/>
            <person name="Pangilinan J."/>
            <person name="Riley R."/>
            <person name="Labutti K."/>
            <person name="Andreopoulos B."/>
            <person name="Lipzen A."/>
            <person name="Chen C."/>
            <person name="Yanf M."/>
            <person name="Daum C."/>
            <person name="Ng V."/>
            <person name="Clum A."/>
            <person name="Ohm R."/>
            <person name="Martin F."/>
            <person name="Silar P."/>
            <person name="Natvig D."/>
            <person name="Lalanne C."/>
            <person name="Gautier V."/>
            <person name="Ament-Velasquez S.L."/>
            <person name="Kruys A."/>
            <person name="Hutchinson M.I."/>
            <person name="Powell A.J."/>
            <person name="Barry K."/>
            <person name="Miller A.N."/>
            <person name="Grigoriev I.V."/>
            <person name="Debuchy R."/>
            <person name="Gladieux P."/>
            <person name="Thoren M.H."/>
            <person name="Johannesson H."/>
        </authorList>
    </citation>
    <scope>NUCLEOTIDE SEQUENCE</scope>
    <source>
        <strain evidence="2">PSN309</strain>
    </source>
</reference>
<feature type="chain" id="PRO_5042860174" evidence="1">
    <location>
        <begin position="30"/>
        <end position="178"/>
    </location>
</feature>
<protein>
    <submittedName>
        <fullName evidence="2">Uncharacterized protein</fullName>
    </submittedName>
</protein>
<proteinExistence type="predicted"/>
<comment type="caution">
    <text evidence="2">The sequence shown here is derived from an EMBL/GenBank/DDBJ whole genome shotgun (WGS) entry which is preliminary data.</text>
</comment>
<dbReference type="AlphaFoldDB" id="A0AAN6WX42"/>
<evidence type="ECO:0000313" key="2">
    <source>
        <dbReference type="EMBL" id="KAK4188915.1"/>
    </source>
</evidence>
<reference evidence="2" key="1">
    <citation type="journal article" date="2023" name="Mol. Phylogenet. Evol.">
        <title>Genome-scale phylogeny and comparative genomics of the fungal order Sordariales.</title>
        <authorList>
            <person name="Hensen N."/>
            <person name="Bonometti L."/>
            <person name="Westerberg I."/>
            <person name="Brannstrom I.O."/>
            <person name="Guillou S."/>
            <person name="Cros-Aarteil S."/>
            <person name="Calhoun S."/>
            <person name="Haridas S."/>
            <person name="Kuo A."/>
            <person name="Mondo S."/>
            <person name="Pangilinan J."/>
            <person name="Riley R."/>
            <person name="LaButti K."/>
            <person name="Andreopoulos B."/>
            <person name="Lipzen A."/>
            <person name="Chen C."/>
            <person name="Yan M."/>
            <person name="Daum C."/>
            <person name="Ng V."/>
            <person name="Clum A."/>
            <person name="Steindorff A."/>
            <person name="Ohm R.A."/>
            <person name="Martin F."/>
            <person name="Silar P."/>
            <person name="Natvig D.O."/>
            <person name="Lalanne C."/>
            <person name="Gautier V."/>
            <person name="Ament-Velasquez S.L."/>
            <person name="Kruys A."/>
            <person name="Hutchinson M.I."/>
            <person name="Powell A.J."/>
            <person name="Barry K."/>
            <person name="Miller A.N."/>
            <person name="Grigoriev I.V."/>
            <person name="Debuchy R."/>
            <person name="Gladieux P."/>
            <person name="Hiltunen Thoren M."/>
            <person name="Johannesson H."/>
        </authorList>
    </citation>
    <scope>NUCLEOTIDE SEQUENCE</scope>
    <source>
        <strain evidence="2">PSN309</strain>
    </source>
</reference>
<accession>A0AAN6WX42</accession>